<accession>A0A6J4QFF7</accession>
<gene>
    <name evidence="1" type="ORF">AVDCRST_MAG78-2502</name>
</gene>
<proteinExistence type="predicted"/>
<feature type="non-terminal residue" evidence="1">
    <location>
        <position position="1"/>
    </location>
</feature>
<dbReference type="AlphaFoldDB" id="A0A6J4QFF7"/>
<sequence length="38" mass="4206">GVAGKLRGGFRGEHGGEEWSVARTDIYVCPADRREHHV</sequence>
<dbReference type="EMBL" id="CADCVB010000168">
    <property type="protein sequence ID" value="CAA9441645.1"/>
    <property type="molecule type" value="Genomic_DNA"/>
</dbReference>
<evidence type="ECO:0000313" key="1">
    <source>
        <dbReference type="EMBL" id="CAA9441645.1"/>
    </source>
</evidence>
<feature type="non-terminal residue" evidence="1">
    <location>
        <position position="38"/>
    </location>
</feature>
<organism evidence="1">
    <name type="scientific">uncultured Rubrobacteraceae bacterium</name>
    <dbReference type="NCBI Taxonomy" id="349277"/>
    <lineage>
        <taxon>Bacteria</taxon>
        <taxon>Bacillati</taxon>
        <taxon>Actinomycetota</taxon>
        <taxon>Rubrobacteria</taxon>
        <taxon>Rubrobacterales</taxon>
        <taxon>Rubrobacteraceae</taxon>
        <taxon>environmental samples</taxon>
    </lineage>
</organism>
<reference evidence="1" key="1">
    <citation type="submission" date="2020-02" db="EMBL/GenBank/DDBJ databases">
        <authorList>
            <person name="Meier V. D."/>
        </authorList>
    </citation>
    <scope>NUCLEOTIDE SEQUENCE</scope>
    <source>
        <strain evidence="1">AVDCRST_MAG78</strain>
    </source>
</reference>
<name>A0A6J4QFF7_9ACTN</name>
<protein>
    <submittedName>
        <fullName evidence="1">Uncharacterized protein</fullName>
    </submittedName>
</protein>